<organism evidence="3 4">
    <name type="scientific">Streptacidiphilus cavernicola</name>
    <dbReference type="NCBI Taxonomy" id="3342716"/>
    <lineage>
        <taxon>Bacteria</taxon>
        <taxon>Bacillati</taxon>
        <taxon>Actinomycetota</taxon>
        <taxon>Actinomycetes</taxon>
        <taxon>Kitasatosporales</taxon>
        <taxon>Streptomycetaceae</taxon>
        <taxon>Streptacidiphilus</taxon>
    </lineage>
</organism>
<evidence type="ECO:0000256" key="1">
    <source>
        <dbReference type="SAM" id="Phobius"/>
    </source>
</evidence>
<name>A0ABV6UN79_9ACTN</name>
<sequence>MALGAFALLCGVAGLLVLVIGARAVRRRVRTRRTLSDGLPADGQVLHVYTVPGDQGRDGVQHAVVAFRTVDGRRMLTNDESGLSRAVGDQVPVRYLPERPQDAVLADLPPNLPGAVLLGLCGTGFAVACLSAAVLAIVRLR</sequence>
<dbReference type="InterPro" id="IPR021994">
    <property type="entry name" value="DUF3592"/>
</dbReference>
<protein>
    <submittedName>
        <fullName evidence="3">DUF3592 domain-containing protein</fullName>
    </submittedName>
</protein>
<evidence type="ECO:0000313" key="3">
    <source>
        <dbReference type="EMBL" id="MFC1402916.1"/>
    </source>
</evidence>
<evidence type="ECO:0000313" key="4">
    <source>
        <dbReference type="Proteomes" id="UP001592528"/>
    </source>
</evidence>
<comment type="caution">
    <text evidence="3">The sequence shown here is derived from an EMBL/GenBank/DDBJ whole genome shotgun (WGS) entry which is preliminary data.</text>
</comment>
<gene>
    <name evidence="3" type="ORF">ACEZDJ_16630</name>
</gene>
<dbReference type="RefSeq" id="WP_030248983.1">
    <property type="nucleotide sequence ID" value="NZ_JBHEZZ010000008.1"/>
</dbReference>
<feature type="domain" description="DUF3592" evidence="2">
    <location>
        <begin position="42"/>
        <end position="106"/>
    </location>
</feature>
<feature type="transmembrane region" description="Helical" evidence="1">
    <location>
        <begin position="115"/>
        <end position="138"/>
    </location>
</feature>
<keyword evidence="1" id="KW-1133">Transmembrane helix</keyword>
<proteinExistence type="predicted"/>
<dbReference type="Proteomes" id="UP001592528">
    <property type="component" value="Unassembled WGS sequence"/>
</dbReference>
<dbReference type="EMBL" id="JBHEZZ010000008">
    <property type="protein sequence ID" value="MFC1402916.1"/>
    <property type="molecule type" value="Genomic_DNA"/>
</dbReference>
<dbReference type="Pfam" id="PF12158">
    <property type="entry name" value="DUF3592"/>
    <property type="match status" value="1"/>
</dbReference>
<keyword evidence="1" id="KW-0812">Transmembrane</keyword>
<keyword evidence="1" id="KW-0472">Membrane</keyword>
<evidence type="ECO:0000259" key="2">
    <source>
        <dbReference type="Pfam" id="PF12158"/>
    </source>
</evidence>
<reference evidence="3 4" key="1">
    <citation type="submission" date="2024-09" db="EMBL/GenBank/DDBJ databases">
        <authorList>
            <person name="Lee S.D."/>
        </authorList>
    </citation>
    <scope>NUCLEOTIDE SEQUENCE [LARGE SCALE GENOMIC DNA]</scope>
    <source>
        <strain evidence="3 4">N1-5</strain>
    </source>
</reference>
<accession>A0ABV6UN79</accession>
<keyword evidence="4" id="KW-1185">Reference proteome</keyword>